<evidence type="ECO:0000313" key="7">
    <source>
        <dbReference type="Proteomes" id="UP000009046"/>
    </source>
</evidence>
<dbReference type="HOGENOM" id="CLU_1724496_0_0_1"/>
<accession>E0VF61</accession>
<organism>
    <name type="scientific">Pediculus humanus subsp. corporis</name>
    <name type="common">Body louse</name>
    <dbReference type="NCBI Taxonomy" id="121224"/>
    <lineage>
        <taxon>Eukaryota</taxon>
        <taxon>Metazoa</taxon>
        <taxon>Ecdysozoa</taxon>
        <taxon>Arthropoda</taxon>
        <taxon>Hexapoda</taxon>
        <taxon>Insecta</taxon>
        <taxon>Pterygota</taxon>
        <taxon>Neoptera</taxon>
        <taxon>Paraneoptera</taxon>
        <taxon>Psocodea</taxon>
        <taxon>Troctomorpha</taxon>
        <taxon>Phthiraptera</taxon>
        <taxon>Anoplura</taxon>
        <taxon>Pediculidae</taxon>
        <taxon>Pediculus</taxon>
    </lineage>
</organism>
<keyword evidence="3" id="KW-0862">Zinc</keyword>
<evidence type="ECO:0000259" key="4">
    <source>
        <dbReference type="Pfam" id="PF04500"/>
    </source>
</evidence>
<dbReference type="GO" id="GO:0008270">
    <property type="term" value="F:zinc ion binding"/>
    <property type="evidence" value="ECO:0007669"/>
    <property type="project" value="UniProtKB-KW"/>
</dbReference>
<dbReference type="InterPro" id="IPR007588">
    <property type="entry name" value="Znf_FLYWCH"/>
</dbReference>
<protein>
    <recommendedName>
        <fullName evidence="4">FLYWCH-type domain-containing protein</fullName>
    </recommendedName>
</protein>
<dbReference type="OrthoDB" id="7761241at2759"/>
<dbReference type="Pfam" id="PF04500">
    <property type="entry name" value="FLYWCH"/>
    <property type="match status" value="2"/>
</dbReference>
<dbReference type="KEGG" id="phu:Phum_PHUM149620"/>
<evidence type="ECO:0000256" key="1">
    <source>
        <dbReference type="ARBA" id="ARBA00022723"/>
    </source>
</evidence>
<keyword evidence="2" id="KW-0863">Zinc-finger</keyword>
<reference evidence="5" key="2">
    <citation type="submission" date="2007-04" db="EMBL/GenBank/DDBJ databases">
        <title>The genome of the human body louse.</title>
        <authorList>
            <consortium name="The Human Body Louse Genome Consortium"/>
            <person name="Kirkness E."/>
            <person name="Walenz B."/>
            <person name="Hass B."/>
            <person name="Bruggner R."/>
            <person name="Strausberg R."/>
        </authorList>
    </citation>
    <scope>NUCLEOTIDE SEQUENCE</scope>
    <source>
        <strain evidence="5">USDA</strain>
    </source>
</reference>
<dbReference type="VEuPathDB" id="VectorBase:PHUM149620"/>
<evidence type="ECO:0000313" key="6">
    <source>
        <dbReference type="EnsemblMetazoa" id="PHUM149620-PA"/>
    </source>
</evidence>
<dbReference type="Gene3D" id="2.20.25.240">
    <property type="match status" value="2"/>
</dbReference>
<sequence length="152" mass="17964">MKCNYQIVRSRKGTPVIYFNGFRYGPVRNPKYPNKYWVCTSNQSSQCRARAVMKKNGNLWLKEYNYHYFIIPTRMGNPKLICSGYEYLGNRRNIEKQREYCICKNYSKSSCKARAVIYKEGGVSFSGTHNHPPPATTRNLFHRHINFKKELF</sequence>
<dbReference type="Proteomes" id="UP000009046">
    <property type="component" value="Unassembled WGS sequence"/>
</dbReference>
<dbReference type="EnsemblMetazoa" id="PHUM149620-RA">
    <property type="protein sequence ID" value="PHUM149620-PA"/>
    <property type="gene ID" value="PHUM149620"/>
</dbReference>
<evidence type="ECO:0000256" key="2">
    <source>
        <dbReference type="ARBA" id="ARBA00022771"/>
    </source>
</evidence>
<keyword evidence="7" id="KW-1185">Reference proteome</keyword>
<evidence type="ECO:0000256" key="3">
    <source>
        <dbReference type="ARBA" id="ARBA00022833"/>
    </source>
</evidence>
<dbReference type="EMBL" id="AAZO01001735">
    <property type="status" value="NOT_ANNOTATED_CDS"/>
    <property type="molecule type" value="Genomic_DNA"/>
</dbReference>
<reference evidence="6" key="3">
    <citation type="submission" date="2021-02" db="UniProtKB">
        <authorList>
            <consortium name="EnsemblMetazoa"/>
        </authorList>
    </citation>
    <scope>IDENTIFICATION</scope>
    <source>
        <strain evidence="6">USDA</strain>
    </source>
</reference>
<feature type="domain" description="FLYWCH-type" evidence="4">
    <location>
        <begin position="8"/>
        <end position="58"/>
    </location>
</feature>
<proteinExistence type="predicted"/>
<dbReference type="RefSeq" id="XP_002424755.1">
    <property type="nucleotide sequence ID" value="XM_002424710.1"/>
</dbReference>
<dbReference type="EMBL" id="DS235101">
    <property type="protein sequence ID" value="EEB12017.1"/>
    <property type="molecule type" value="Genomic_DNA"/>
</dbReference>
<dbReference type="CTD" id="8236407"/>
<keyword evidence="1" id="KW-0479">Metal-binding</keyword>
<evidence type="ECO:0000313" key="5">
    <source>
        <dbReference type="EMBL" id="EEB12017.1"/>
    </source>
</evidence>
<dbReference type="GeneID" id="8236407"/>
<name>E0VF61_PEDHC</name>
<feature type="domain" description="FLYWCH-type" evidence="4">
    <location>
        <begin position="71"/>
        <end position="131"/>
    </location>
</feature>
<gene>
    <name evidence="6" type="primary">8236407</name>
    <name evidence="5" type="ORF">Phum_PHUM149620</name>
</gene>
<reference evidence="5" key="1">
    <citation type="submission" date="2007-04" db="EMBL/GenBank/DDBJ databases">
        <title>Annotation of Pediculus humanus corporis strain USDA.</title>
        <authorList>
            <person name="Kirkness E."/>
            <person name="Hannick L."/>
            <person name="Hass B."/>
            <person name="Bruggner R."/>
            <person name="Lawson D."/>
            <person name="Bidwell S."/>
            <person name="Joardar V."/>
            <person name="Caler E."/>
            <person name="Walenz B."/>
            <person name="Inman J."/>
            <person name="Schobel S."/>
            <person name="Galinsky K."/>
            <person name="Amedeo P."/>
            <person name="Strausberg R."/>
        </authorList>
    </citation>
    <scope>NUCLEOTIDE SEQUENCE</scope>
    <source>
        <strain evidence="5">USDA</strain>
    </source>
</reference>
<dbReference type="AlphaFoldDB" id="E0VF61"/>
<dbReference type="InParanoid" id="E0VF61"/>